<dbReference type="InterPro" id="IPR016040">
    <property type="entry name" value="NAD(P)-bd_dom"/>
</dbReference>
<evidence type="ECO:0000256" key="3">
    <source>
        <dbReference type="ARBA" id="ARBA00023002"/>
    </source>
</evidence>
<dbReference type="InterPro" id="IPR051609">
    <property type="entry name" value="NmrA/Isoflavone_reductase-like"/>
</dbReference>
<dbReference type="Pfam" id="PF13460">
    <property type="entry name" value="NAD_binding_10"/>
    <property type="match status" value="1"/>
</dbReference>
<dbReference type="PANTHER" id="PTHR47706">
    <property type="entry name" value="NMRA-LIKE FAMILY PROTEIN"/>
    <property type="match status" value="1"/>
</dbReference>
<dbReference type="InterPro" id="IPR036291">
    <property type="entry name" value="NAD(P)-bd_dom_sf"/>
</dbReference>
<dbReference type="Proteomes" id="UP000803884">
    <property type="component" value="Unassembled WGS sequence"/>
</dbReference>
<evidence type="ECO:0000313" key="5">
    <source>
        <dbReference type="EMBL" id="KAL1586263.1"/>
    </source>
</evidence>
<keyword evidence="3" id="KW-0560">Oxidoreductase</keyword>
<dbReference type="Gene3D" id="3.40.50.720">
    <property type="entry name" value="NAD(P)-binding Rossmann-like Domain"/>
    <property type="match status" value="1"/>
</dbReference>
<comment type="caution">
    <text evidence="5">The sequence shown here is derived from an EMBL/GenBank/DDBJ whole genome shotgun (WGS) entry which is preliminary data.</text>
</comment>
<dbReference type="GeneID" id="96006944"/>
<evidence type="ECO:0000256" key="1">
    <source>
        <dbReference type="ARBA" id="ARBA00005725"/>
    </source>
</evidence>
<evidence type="ECO:0000259" key="4">
    <source>
        <dbReference type="Pfam" id="PF13460"/>
    </source>
</evidence>
<dbReference type="AlphaFoldDB" id="A0AB34KSM4"/>
<protein>
    <recommendedName>
        <fullName evidence="4">NAD(P)-binding domain-containing protein</fullName>
    </recommendedName>
</protein>
<organism evidence="5 6">
    <name type="scientific">Cladosporium halotolerans</name>
    <dbReference type="NCBI Taxonomy" id="1052096"/>
    <lineage>
        <taxon>Eukaryota</taxon>
        <taxon>Fungi</taxon>
        <taxon>Dikarya</taxon>
        <taxon>Ascomycota</taxon>
        <taxon>Pezizomycotina</taxon>
        <taxon>Dothideomycetes</taxon>
        <taxon>Dothideomycetidae</taxon>
        <taxon>Cladosporiales</taxon>
        <taxon>Cladosporiaceae</taxon>
        <taxon>Cladosporium</taxon>
    </lineage>
</organism>
<name>A0AB34KSM4_9PEZI</name>
<comment type="similarity">
    <text evidence="1">Belongs to the NmrA-type oxidoreductase family. Isoflavone reductase subfamily.</text>
</comment>
<keyword evidence="2" id="KW-0521">NADP</keyword>
<feature type="domain" description="NAD(P)-binding" evidence="4">
    <location>
        <begin position="14"/>
        <end position="152"/>
    </location>
</feature>
<evidence type="ECO:0000313" key="6">
    <source>
        <dbReference type="Proteomes" id="UP000803884"/>
    </source>
</evidence>
<keyword evidence="6" id="KW-1185">Reference proteome</keyword>
<dbReference type="RefSeq" id="XP_069229368.1">
    <property type="nucleotide sequence ID" value="XM_069374106.1"/>
</dbReference>
<proteinExistence type="inferred from homology"/>
<accession>A0AB34KSM4</accession>
<dbReference type="PANTHER" id="PTHR47706:SF7">
    <property type="entry name" value="CIPA-LIKE, PUTATIVE (AFU_ORTHOLOGUE AFUA_1G01630)-RELATED"/>
    <property type="match status" value="1"/>
</dbReference>
<dbReference type="SUPFAM" id="SSF51735">
    <property type="entry name" value="NAD(P)-binding Rossmann-fold domains"/>
    <property type="match status" value="1"/>
</dbReference>
<evidence type="ECO:0000256" key="2">
    <source>
        <dbReference type="ARBA" id="ARBA00022857"/>
    </source>
</evidence>
<dbReference type="EMBL" id="JAAQHG020000015">
    <property type="protein sequence ID" value="KAL1586263.1"/>
    <property type="molecule type" value="Genomic_DNA"/>
</dbReference>
<gene>
    <name evidence="5" type="ORF">WHR41_05501</name>
</gene>
<reference evidence="5 6" key="1">
    <citation type="journal article" date="2020" name="Microbiol. Resour. Announc.">
        <title>Draft Genome Sequence of a Cladosporium Species Isolated from the Mesophotic Ascidian Didemnum maculosum.</title>
        <authorList>
            <person name="Gioti A."/>
            <person name="Siaperas R."/>
            <person name="Nikolaivits E."/>
            <person name="Le Goff G."/>
            <person name="Ouazzani J."/>
            <person name="Kotoulas G."/>
            <person name="Topakas E."/>
        </authorList>
    </citation>
    <scope>NUCLEOTIDE SEQUENCE [LARGE SCALE GENOMIC DNA]</scope>
    <source>
        <strain evidence="5 6">TM138-S3</strain>
    </source>
</reference>
<dbReference type="GO" id="GO:0016491">
    <property type="term" value="F:oxidoreductase activity"/>
    <property type="evidence" value="ECO:0007669"/>
    <property type="project" value="UniProtKB-KW"/>
</dbReference>
<sequence length="329" mass="35387">MTNEGHLQNIALVGASGTIGSQILNHLLETNKFHVTVISRSDSKATFPSHSSLTVHKGSYSDPEFLQTAFSNQDAAVIALNFMAMGLQPGIIEAAAKAGVKWIVPTEYAMDGLNETLAKNLSKVPIMLPKVMARKQVEELAQAYPGLSWIGVATNPWTEFNLAQGGLGFNIPSRTATLYSGAGLFNSVTLPQAGLGIARLLSLPLTNSSNPRASLAYYANNFVYLSSFLISQDVLFDSLKRVTGTADGDWKITQSSIEEWEKACFEGLAKGDMRSAGGLIFVNYMGEGRGGNYEAKAKVDREVLGLEEEDLDAAVKKAVDAGEVEKVFK</sequence>